<protein>
    <submittedName>
        <fullName evidence="1">Uncharacterized protein</fullName>
    </submittedName>
</protein>
<accession>A0A6J4S5D0</accession>
<dbReference type="EMBL" id="CADCVN010000554">
    <property type="protein sequence ID" value="CAA9490186.1"/>
    <property type="molecule type" value="Genomic_DNA"/>
</dbReference>
<gene>
    <name evidence="1" type="ORF">AVDCRST_MAG96-1473</name>
</gene>
<sequence>MAKQFPEKKLNKTTLMRFMTLLTLLLLLFPRSSKPQTSRQETNRYLNQVPPGDTPKVFAPEVISLKNRYEFGSVFSKDGKEFYYGIEGKQRPHIEFIRYKDNKWSEPEKLLISDKYGYNDPFLSPDEKKLFFISDQAIDGKGDKKDIDIWYIKREKSGWSQPINAGKEINSVNNEYYISFTKEGKMYYSSNKQAGDVKSNKYDIYYSAPTRTGFQPSEKLNSAINTEHYEADVFVSPNEDYMIYCAERPDGYGRGDLFISFKDEKGQWKEAKNMSNVINTPGYEFCPFVTADGRYLFFSRDGDIYWVDAKVIDKLR</sequence>
<dbReference type="InterPro" id="IPR011659">
    <property type="entry name" value="WD40"/>
</dbReference>
<dbReference type="Pfam" id="PF07676">
    <property type="entry name" value="PD40"/>
    <property type="match status" value="4"/>
</dbReference>
<dbReference type="SUPFAM" id="SSF82171">
    <property type="entry name" value="DPP6 N-terminal domain-like"/>
    <property type="match status" value="1"/>
</dbReference>
<evidence type="ECO:0000313" key="1">
    <source>
        <dbReference type="EMBL" id="CAA9490186.1"/>
    </source>
</evidence>
<name>A0A6J4S5D0_9BACT</name>
<reference evidence="1" key="1">
    <citation type="submission" date="2020-02" db="EMBL/GenBank/DDBJ databases">
        <authorList>
            <person name="Meier V. D."/>
        </authorList>
    </citation>
    <scope>NUCLEOTIDE SEQUENCE</scope>
    <source>
        <strain evidence="1">AVDCRST_MAG96</strain>
    </source>
</reference>
<dbReference type="InterPro" id="IPR011042">
    <property type="entry name" value="6-blade_b-propeller_TolB-like"/>
</dbReference>
<dbReference type="Gene3D" id="2.120.10.30">
    <property type="entry name" value="TolB, C-terminal domain"/>
    <property type="match status" value="1"/>
</dbReference>
<organism evidence="1">
    <name type="scientific">uncultured Segetibacter sp</name>
    <dbReference type="NCBI Taxonomy" id="481133"/>
    <lineage>
        <taxon>Bacteria</taxon>
        <taxon>Pseudomonadati</taxon>
        <taxon>Bacteroidota</taxon>
        <taxon>Chitinophagia</taxon>
        <taxon>Chitinophagales</taxon>
        <taxon>Chitinophagaceae</taxon>
        <taxon>Segetibacter</taxon>
        <taxon>environmental samples</taxon>
    </lineage>
</organism>
<dbReference type="AlphaFoldDB" id="A0A6J4S5D0"/>
<proteinExistence type="predicted"/>